<dbReference type="EC" id="2.3.1.129" evidence="6"/>
<dbReference type="Proteomes" id="UP000648801">
    <property type="component" value="Unassembled WGS sequence"/>
</dbReference>
<keyword evidence="1 6" id="KW-0444">Lipid biosynthesis</keyword>
<feature type="domain" description="UDP N-acetylglucosamine O-acyltransferase C-terminal" evidence="7">
    <location>
        <begin position="179"/>
        <end position="264"/>
    </location>
</feature>
<comment type="caution">
    <text evidence="8">The sequence shown here is derived from an EMBL/GenBank/DDBJ whole genome shotgun (WGS) entry which is preliminary data.</text>
</comment>
<keyword evidence="9" id="KW-1185">Reference proteome</keyword>
<keyword evidence="6" id="KW-0677">Repeat</keyword>
<dbReference type="PANTHER" id="PTHR43480:SF1">
    <property type="entry name" value="ACYL-[ACYL-CARRIER-PROTEIN]--UDP-N-ACETYLGLUCOSAMINE O-ACYLTRANSFERASE, MITOCHONDRIAL-RELATED"/>
    <property type="match status" value="1"/>
</dbReference>
<dbReference type="HAMAP" id="MF_00387">
    <property type="entry name" value="LpxA"/>
    <property type="match status" value="1"/>
</dbReference>
<dbReference type="PIRSF" id="PIRSF000456">
    <property type="entry name" value="UDP-GlcNAc_acltr"/>
    <property type="match status" value="1"/>
</dbReference>
<reference evidence="8" key="2">
    <citation type="submission" date="2020-09" db="EMBL/GenBank/DDBJ databases">
        <authorList>
            <person name="Sun Q."/>
            <person name="Zhou Y."/>
        </authorList>
    </citation>
    <scope>NUCLEOTIDE SEQUENCE</scope>
    <source>
        <strain evidence="8">CGMCC 1.15447</strain>
    </source>
</reference>
<dbReference type="GO" id="GO:0005737">
    <property type="term" value="C:cytoplasm"/>
    <property type="evidence" value="ECO:0007669"/>
    <property type="project" value="UniProtKB-SubCell"/>
</dbReference>
<dbReference type="PANTHER" id="PTHR43480">
    <property type="entry name" value="ACYL-[ACYL-CARRIER-PROTEIN]--UDP-N-ACETYLGLUCOSAMINE O-ACYLTRANSFERASE"/>
    <property type="match status" value="1"/>
</dbReference>
<dbReference type="GO" id="GO:0016020">
    <property type="term" value="C:membrane"/>
    <property type="evidence" value="ECO:0007669"/>
    <property type="project" value="GOC"/>
</dbReference>
<keyword evidence="5 6" id="KW-0012">Acyltransferase</keyword>
<comment type="similarity">
    <text evidence="6">Belongs to the transferase hexapeptide repeat family. LpxA subfamily.</text>
</comment>
<dbReference type="AlphaFoldDB" id="A0A916RZ95"/>
<keyword evidence="4 6" id="KW-0443">Lipid metabolism</keyword>
<dbReference type="GO" id="GO:0009245">
    <property type="term" value="P:lipid A biosynthetic process"/>
    <property type="evidence" value="ECO:0007669"/>
    <property type="project" value="UniProtKB-UniRule"/>
</dbReference>
<dbReference type="SUPFAM" id="SSF51161">
    <property type="entry name" value="Trimeric LpxA-like enzymes"/>
    <property type="match status" value="1"/>
</dbReference>
<protein>
    <recommendedName>
        <fullName evidence="6">Acyl-[acyl-carrier-protein]--UDP-N-acetylglucosamine O-acyltransferase</fullName>
        <shortName evidence="6">UDP-N-acetylglucosamine acyltransferase</shortName>
        <ecNumber evidence="6">2.3.1.129</ecNumber>
    </recommendedName>
</protein>
<comment type="pathway">
    <text evidence="6">Glycolipid biosynthesis; lipid IV(A) biosynthesis; lipid IV(A) from (3R)-3-hydroxytetradecanoyl-[acyl-carrier-protein] and UDP-N-acetyl-alpha-D-glucosamine: step 1/6.</text>
</comment>
<comment type="catalytic activity">
    <reaction evidence="6">
        <text>a (3R)-hydroxyacyl-[ACP] + UDP-N-acetyl-alpha-D-glucosamine = a UDP-3-O-[(3R)-3-hydroxyacyl]-N-acetyl-alpha-D-glucosamine + holo-[ACP]</text>
        <dbReference type="Rhea" id="RHEA:67812"/>
        <dbReference type="Rhea" id="RHEA-COMP:9685"/>
        <dbReference type="Rhea" id="RHEA-COMP:9945"/>
        <dbReference type="ChEBI" id="CHEBI:57705"/>
        <dbReference type="ChEBI" id="CHEBI:64479"/>
        <dbReference type="ChEBI" id="CHEBI:78827"/>
        <dbReference type="ChEBI" id="CHEBI:173225"/>
        <dbReference type="EC" id="2.3.1.129"/>
    </reaction>
</comment>
<keyword evidence="3 6" id="KW-0808">Transferase</keyword>
<dbReference type="Pfam" id="PF13720">
    <property type="entry name" value="Acetyltransf_11"/>
    <property type="match status" value="1"/>
</dbReference>
<evidence type="ECO:0000256" key="4">
    <source>
        <dbReference type="ARBA" id="ARBA00023098"/>
    </source>
</evidence>
<evidence type="ECO:0000259" key="7">
    <source>
        <dbReference type="Pfam" id="PF13720"/>
    </source>
</evidence>
<comment type="function">
    <text evidence="6">Involved in the biosynthesis of lipid A, a phosphorylated glycolipid that anchors the lipopolysaccharide to the outer membrane of the cell.</text>
</comment>
<organism evidence="8 9">
    <name type="scientific">Edaphobacter acidisoli</name>
    <dbReference type="NCBI Taxonomy" id="2040573"/>
    <lineage>
        <taxon>Bacteria</taxon>
        <taxon>Pseudomonadati</taxon>
        <taxon>Acidobacteriota</taxon>
        <taxon>Terriglobia</taxon>
        <taxon>Terriglobales</taxon>
        <taxon>Acidobacteriaceae</taxon>
        <taxon>Edaphobacter</taxon>
    </lineage>
</organism>
<name>A0A916RZ95_9BACT</name>
<evidence type="ECO:0000256" key="3">
    <source>
        <dbReference type="ARBA" id="ARBA00022679"/>
    </source>
</evidence>
<dbReference type="CDD" id="cd03351">
    <property type="entry name" value="LbH_UDP-GlcNAc_AT"/>
    <property type="match status" value="1"/>
</dbReference>
<dbReference type="InterPro" id="IPR037157">
    <property type="entry name" value="Acetyltransf_C_sf"/>
</dbReference>
<dbReference type="GO" id="GO:0008780">
    <property type="term" value="F:acyl-[acyl-carrier-protein]-UDP-N-acetylglucosamine O-acyltransferase activity"/>
    <property type="evidence" value="ECO:0007669"/>
    <property type="project" value="UniProtKB-UniRule"/>
</dbReference>
<reference evidence="8" key="1">
    <citation type="journal article" date="2014" name="Int. J. Syst. Evol. Microbiol.">
        <title>Complete genome sequence of Corynebacterium casei LMG S-19264T (=DSM 44701T), isolated from a smear-ripened cheese.</title>
        <authorList>
            <consortium name="US DOE Joint Genome Institute (JGI-PGF)"/>
            <person name="Walter F."/>
            <person name="Albersmeier A."/>
            <person name="Kalinowski J."/>
            <person name="Ruckert C."/>
        </authorList>
    </citation>
    <scope>NUCLEOTIDE SEQUENCE</scope>
    <source>
        <strain evidence="8">CGMCC 1.15447</strain>
    </source>
</reference>
<dbReference type="InterPro" id="IPR029098">
    <property type="entry name" value="Acetyltransf_C"/>
</dbReference>
<comment type="subunit">
    <text evidence="6">Homotrimer.</text>
</comment>
<evidence type="ECO:0000256" key="2">
    <source>
        <dbReference type="ARBA" id="ARBA00022556"/>
    </source>
</evidence>
<dbReference type="Pfam" id="PF00132">
    <property type="entry name" value="Hexapep"/>
    <property type="match status" value="2"/>
</dbReference>
<dbReference type="EMBL" id="BMJB01000002">
    <property type="protein sequence ID" value="GGA74174.1"/>
    <property type="molecule type" value="Genomic_DNA"/>
</dbReference>
<dbReference type="NCBIfam" id="NF003657">
    <property type="entry name" value="PRK05289.1"/>
    <property type="match status" value="1"/>
</dbReference>
<proteinExistence type="inferred from homology"/>
<dbReference type="Gene3D" id="2.160.10.10">
    <property type="entry name" value="Hexapeptide repeat proteins"/>
    <property type="match status" value="1"/>
</dbReference>
<evidence type="ECO:0000256" key="5">
    <source>
        <dbReference type="ARBA" id="ARBA00023315"/>
    </source>
</evidence>
<dbReference type="InterPro" id="IPR010137">
    <property type="entry name" value="Lipid_A_LpxA"/>
</dbReference>
<evidence type="ECO:0000256" key="6">
    <source>
        <dbReference type="HAMAP-Rule" id="MF_00387"/>
    </source>
</evidence>
<evidence type="ECO:0000313" key="8">
    <source>
        <dbReference type="EMBL" id="GGA74174.1"/>
    </source>
</evidence>
<comment type="subcellular location">
    <subcellularLocation>
        <location evidence="6">Cytoplasm</location>
    </subcellularLocation>
</comment>
<dbReference type="InterPro" id="IPR001451">
    <property type="entry name" value="Hexapep"/>
</dbReference>
<dbReference type="Gene3D" id="1.20.1180.10">
    <property type="entry name" value="Udp N-acetylglucosamine O-acyltransferase, C-terminal domain"/>
    <property type="match status" value="1"/>
</dbReference>
<dbReference type="NCBIfam" id="TIGR01852">
    <property type="entry name" value="lipid_A_lpxA"/>
    <property type="match status" value="1"/>
</dbReference>
<keyword evidence="6" id="KW-0963">Cytoplasm</keyword>
<sequence>MSERARIHPTAIVEPGAQVPASCTVGPYCTIGPNVVLGEECELVSHVVLDGHLTMGRNNRVFSFACLGVAPQDLKYKGEPTALMIGDRNDIREYVTISRGTTGGGGTTRVGSGCLIMAYTHIGHDSVIGDGVILANAATLAGHVTVEDYATVGALNPVHQFCTIGKYAYVGGGTTITQDVLPYSLTSIERNNHAYGINKVGLERKGFTPEEIKQLRAAYRLLQASKLNVSEALAAIQEKVASGEFGERVAYLADFIAKSERGIIK</sequence>
<evidence type="ECO:0000313" key="9">
    <source>
        <dbReference type="Proteomes" id="UP000648801"/>
    </source>
</evidence>
<keyword evidence="2 6" id="KW-0441">Lipid A biosynthesis</keyword>
<gene>
    <name evidence="6 8" type="primary">lpxA</name>
    <name evidence="8" type="ORF">GCM10011507_26930</name>
</gene>
<accession>A0A916RZ95</accession>
<dbReference type="InterPro" id="IPR011004">
    <property type="entry name" value="Trimer_LpxA-like_sf"/>
</dbReference>
<evidence type="ECO:0000256" key="1">
    <source>
        <dbReference type="ARBA" id="ARBA00022516"/>
    </source>
</evidence>